<dbReference type="STRING" id="1192866.LEP1GSC133_2224"/>
<comment type="caution">
    <text evidence="1">The sequence shown here is derived from an EMBL/GenBank/DDBJ whole genome shotgun (WGS) entry which is preliminary data.</text>
</comment>
<protein>
    <submittedName>
        <fullName evidence="1">Uncharacterized protein</fullName>
    </submittedName>
</protein>
<reference evidence="1 2" key="1">
    <citation type="submission" date="2013-01" db="EMBL/GenBank/DDBJ databases">
        <authorList>
            <person name="Harkins D.M."/>
            <person name="Durkin A.S."/>
            <person name="Brinkac L.M."/>
            <person name="Haft D.H."/>
            <person name="Selengut J.D."/>
            <person name="Sanka R."/>
            <person name="DePew J."/>
            <person name="Purushe J."/>
            <person name="Picardeau M."/>
            <person name="Werts C."/>
            <person name="Goarant C."/>
            <person name="Vinetz J.M."/>
            <person name="Sutton G.G."/>
            <person name="Nierman W.C."/>
            <person name="Fouts D.E."/>
        </authorList>
    </citation>
    <scope>NUCLEOTIDE SEQUENCE [LARGE SCALE GENOMIC DNA]</scope>
    <source>
        <strain evidence="1 2">200901868</strain>
    </source>
</reference>
<evidence type="ECO:0000313" key="2">
    <source>
        <dbReference type="Proteomes" id="UP000012159"/>
    </source>
</evidence>
<gene>
    <name evidence="1" type="ORF">LEP1GSC133_2224</name>
</gene>
<name>M6W0D5_LEPBO</name>
<evidence type="ECO:0000313" key="1">
    <source>
        <dbReference type="EMBL" id="EMO63222.1"/>
    </source>
</evidence>
<organism evidence="1 2">
    <name type="scientific">Leptospira borgpetersenii serovar Pomona str. 200901868</name>
    <dbReference type="NCBI Taxonomy" id="1192866"/>
    <lineage>
        <taxon>Bacteria</taxon>
        <taxon>Pseudomonadati</taxon>
        <taxon>Spirochaetota</taxon>
        <taxon>Spirochaetia</taxon>
        <taxon>Leptospirales</taxon>
        <taxon>Leptospiraceae</taxon>
        <taxon>Leptospira</taxon>
    </lineage>
</organism>
<sequence length="78" mass="9856">MRFSYSVLKIRFVKRKHRNFFFRNENHIEKEDIKFENTKIHKSNFKMESYRKNLFRYFFCNRFVEGSNFLLRRAECST</sequence>
<dbReference type="AlphaFoldDB" id="M6W0D5"/>
<accession>M6W0D5</accession>
<dbReference type="EMBL" id="AKWF02000057">
    <property type="protein sequence ID" value="EMO63222.1"/>
    <property type="molecule type" value="Genomic_DNA"/>
</dbReference>
<proteinExistence type="predicted"/>
<dbReference type="Proteomes" id="UP000012159">
    <property type="component" value="Unassembled WGS sequence"/>
</dbReference>